<feature type="compositionally biased region" description="Pro residues" evidence="2">
    <location>
        <begin position="278"/>
        <end position="288"/>
    </location>
</feature>
<gene>
    <name evidence="5" type="ORF">P8C59_009061</name>
</gene>
<evidence type="ECO:0000313" key="5">
    <source>
        <dbReference type="EMBL" id="KAK2074891.1"/>
    </source>
</evidence>
<feature type="transmembrane region" description="Helical" evidence="3">
    <location>
        <begin position="638"/>
        <end position="657"/>
    </location>
</feature>
<keyword evidence="6" id="KW-1185">Reference proteome</keyword>
<feature type="transmembrane region" description="Helical" evidence="3">
    <location>
        <begin position="608"/>
        <end position="626"/>
    </location>
</feature>
<dbReference type="GO" id="GO:0016747">
    <property type="term" value="F:acyltransferase activity, transferring groups other than amino-acyl groups"/>
    <property type="evidence" value="ECO:0007669"/>
    <property type="project" value="InterPro"/>
</dbReference>
<name>A0AAD9ICE8_9PEZI</name>
<comment type="caution">
    <text evidence="5">The sequence shown here is derived from an EMBL/GenBank/DDBJ whole genome shotgun (WGS) entry which is preliminary data.</text>
</comment>
<accession>A0AAD9ICE8</accession>
<organism evidence="5 6">
    <name type="scientific">Phyllachora maydis</name>
    <dbReference type="NCBI Taxonomy" id="1825666"/>
    <lineage>
        <taxon>Eukaryota</taxon>
        <taxon>Fungi</taxon>
        <taxon>Dikarya</taxon>
        <taxon>Ascomycota</taxon>
        <taxon>Pezizomycotina</taxon>
        <taxon>Sordariomycetes</taxon>
        <taxon>Sordariomycetidae</taxon>
        <taxon>Phyllachorales</taxon>
        <taxon>Phyllachoraceae</taxon>
        <taxon>Phyllachora</taxon>
    </lineage>
</organism>
<sequence>MTTTMGNTAMPPSSPEPTPAPMPGPPRSTSSTLLETGASLVQDFTPLRSICAHLNAFHAYADDPGRAVETNHYCAHPCDEVRQCVLYDAAGRLLGVEYMISARLHAGLDAAERRLWHSHVFEVKSGMLVMPQPGGSVVPRAAWEAAETQEMEQVVELYGKAYHLWQVDRGHTLPLGAPRLMTSYTAEGQMPGFEERMAERDARLGADWRHKRALREHIPEPEIHADADSGWKKQNYTATQLTQLKLSLLPQLQEAWAHAVNLGTGHMPPDDLERGLAPPAPAPAPDPDPGSRGRSSTAYLDGLRGVAALCVYLFHHASCHYGSDAALLRGPTARPLDRWQPLTLPFLGLIFNGGAGCVSVFFVLSGYVLARAPLRLLRHTDGPGPGPGPNPDPGSDRSRQRLVRALAAAAAKRPVRLYLPVVAVSLAVAVALQLPGRVLMTDWPPAQASVGAELRAWAAALAAVLDPLRRNDLSTPWFPYDPPAWTLAAELRGSLLVFSLAGALAAVRPAWRVGALAALAAVLLWGYAWEMACFVAGMTLVLWDLERPVADKGLLLRLRPHAALVAGLYLLGQVPMNPNPDRRVAEAVPGWGVLTRAVPARYHAAEYWRFWGTVGAVLVVGAVGRVRWARDVLGSRPLLRLGRVSFMLYLTHIPFLWTVADRVYRVLGGTVTAPRGGPWWADGLLAVPDRGWQGLSTRFLLAQMIILPANLALAEGATRLLDEPSPFTHAYPAKRVQDVAGQTFDYIIVGRRDPPPRLGARARPGRPRH</sequence>
<feature type="transmembrane region" description="Helical" evidence="3">
    <location>
        <begin position="513"/>
        <end position="542"/>
    </location>
</feature>
<dbReference type="PANTHER" id="PTHR31360:SF0">
    <property type="entry name" value="OIL BODY-ASSOCIATED PROTEIN 1B"/>
    <property type="match status" value="1"/>
</dbReference>
<evidence type="ECO:0000313" key="6">
    <source>
        <dbReference type="Proteomes" id="UP001217918"/>
    </source>
</evidence>
<dbReference type="Pfam" id="PF01757">
    <property type="entry name" value="Acyl_transf_3"/>
    <property type="match status" value="1"/>
</dbReference>
<feature type="compositionally biased region" description="Pro residues" evidence="2">
    <location>
        <begin position="12"/>
        <end position="26"/>
    </location>
</feature>
<keyword evidence="3" id="KW-0472">Membrane</keyword>
<dbReference type="InterPro" id="IPR002656">
    <property type="entry name" value="Acyl_transf_3_dom"/>
</dbReference>
<dbReference type="InterPro" id="IPR010686">
    <property type="entry name" value="OBAP-like"/>
</dbReference>
<keyword evidence="3" id="KW-1133">Transmembrane helix</keyword>
<reference evidence="5" key="1">
    <citation type="journal article" date="2023" name="Mol. Plant Microbe Interact.">
        <title>Elucidating the Obligate Nature and Biological Capacity of an Invasive Fungal Corn Pathogen.</title>
        <authorList>
            <person name="MacCready J.S."/>
            <person name="Roggenkamp E.M."/>
            <person name="Gdanetz K."/>
            <person name="Chilvers M.I."/>
        </authorList>
    </citation>
    <scope>NUCLEOTIDE SEQUENCE</scope>
    <source>
        <strain evidence="5">PM02</strain>
    </source>
</reference>
<protein>
    <recommendedName>
        <fullName evidence="4">Acyltransferase 3 domain-containing protein</fullName>
    </recommendedName>
</protein>
<dbReference type="EMBL" id="JAQQPM010000008">
    <property type="protein sequence ID" value="KAK2074891.1"/>
    <property type="molecule type" value="Genomic_DNA"/>
</dbReference>
<proteinExistence type="inferred from homology"/>
<feature type="region of interest" description="Disordered" evidence="2">
    <location>
        <begin position="379"/>
        <end position="398"/>
    </location>
</feature>
<dbReference type="PANTHER" id="PTHR31360">
    <property type="match status" value="1"/>
</dbReference>
<feature type="domain" description="Acyltransferase 3" evidence="4">
    <location>
        <begin position="298"/>
        <end position="666"/>
    </location>
</feature>
<evidence type="ECO:0000256" key="1">
    <source>
        <dbReference type="ARBA" id="ARBA00009740"/>
    </source>
</evidence>
<evidence type="ECO:0000256" key="3">
    <source>
        <dbReference type="SAM" id="Phobius"/>
    </source>
</evidence>
<dbReference type="AlphaFoldDB" id="A0AAD9ICE8"/>
<feature type="transmembrane region" description="Helical" evidence="3">
    <location>
        <begin position="417"/>
        <end position="434"/>
    </location>
</feature>
<dbReference type="Pfam" id="PF06884">
    <property type="entry name" value="DUF1264"/>
    <property type="match status" value="1"/>
</dbReference>
<feature type="region of interest" description="Disordered" evidence="2">
    <location>
        <begin position="267"/>
        <end position="296"/>
    </location>
</feature>
<feature type="transmembrane region" description="Helical" evidence="3">
    <location>
        <begin position="485"/>
        <end position="507"/>
    </location>
</feature>
<feature type="region of interest" description="Disordered" evidence="2">
    <location>
        <begin position="1"/>
        <end position="32"/>
    </location>
</feature>
<keyword evidence="3" id="KW-0812">Transmembrane</keyword>
<comment type="similarity">
    <text evidence="1">Belongs to the OBAP family.</text>
</comment>
<evidence type="ECO:0000256" key="2">
    <source>
        <dbReference type="SAM" id="MobiDB-lite"/>
    </source>
</evidence>
<dbReference type="Proteomes" id="UP001217918">
    <property type="component" value="Unassembled WGS sequence"/>
</dbReference>
<feature type="transmembrane region" description="Helical" evidence="3">
    <location>
        <begin position="346"/>
        <end position="370"/>
    </location>
</feature>
<evidence type="ECO:0000259" key="4">
    <source>
        <dbReference type="Pfam" id="PF01757"/>
    </source>
</evidence>